<proteinExistence type="predicted"/>
<dbReference type="EMBL" id="QBMC01000275">
    <property type="protein sequence ID" value="PZO08428.1"/>
    <property type="molecule type" value="Genomic_DNA"/>
</dbReference>
<name>A0A2W4VMX0_9CYAN</name>
<organism evidence="1 2">
    <name type="scientific">Leptolyngbya foveolarum</name>
    <dbReference type="NCBI Taxonomy" id="47253"/>
    <lineage>
        <taxon>Bacteria</taxon>
        <taxon>Bacillati</taxon>
        <taxon>Cyanobacteriota</taxon>
        <taxon>Cyanophyceae</taxon>
        <taxon>Leptolyngbyales</taxon>
        <taxon>Leptolyngbyaceae</taxon>
        <taxon>Leptolyngbya group</taxon>
        <taxon>Leptolyngbya</taxon>
    </lineage>
</organism>
<evidence type="ECO:0000313" key="1">
    <source>
        <dbReference type="EMBL" id="PZO08428.1"/>
    </source>
</evidence>
<reference evidence="2" key="1">
    <citation type="submission" date="2018-04" db="EMBL/GenBank/DDBJ databases">
        <authorList>
            <person name="Cornet L."/>
        </authorList>
    </citation>
    <scope>NUCLEOTIDE SEQUENCE [LARGE SCALE GENOMIC DNA]</scope>
</reference>
<comment type="caution">
    <text evidence="1">The sequence shown here is derived from an EMBL/GenBank/DDBJ whole genome shotgun (WGS) entry which is preliminary data.</text>
</comment>
<evidence type="ECO:0000313" key="2">
    <source>
        <dbReference type="Proteomes" id="UP000249354"/>
    </source>
</evidence>
<reference evidence="1 2" key="2">
    <citation type="submission" date="2018-06" db="EMBL/GenBank/DDBJ databases">
        <title>Metagenomic assembly of (sub)arctic Cyanobacteria and their associated microbiome from non-axenic cultures.</title>
        <authorList>
            <person name="Baurain D."/>
        </authorList>
    </citation>
    <scope>NUCLEOTIDE SEQUENCE [LARGE SCALE GENOMIC DNA]</scope>
    <source>
        <strain evidence="1">ULC129bin1</strain>
    </source>
</reference>
<accession>A0A2W4VMX0</accession>
<sequence length="59" mass="6585">MVHLPSEFGLLCFLYFSDRPELKESSCTGVSDHTLSHKSFTASRIKICQNEDGFAASFV</sequence>
<dbReference type="AlphaFoldDB" id="A0A2W4VMX0"/>
<gene>
    <name evidence="1" type="ORF">DCF25_22185</name>
</gene>
<protein>
    <submittedName>
        <fullName evidence="1">Uncharacterized protein</fullName>
    </submittedName>
</protein>
<dbReference type="Proteomes" id="UP000249354">
    <property type="component" value="Unassembled WGS sequence"/>
</dbReference>